<proteinExistence type="inferred from homology"/>
<dbReference type="InterPro" id="IPR004576">
    <property type="entry name" value="Mfd"/>
</dbReference>
<evidence type="ECO:0000259" key="17">
    <source>
        <dbReference type="PROSITE" id="PS51194"/>
    </source>
</evidence>
<dbReference type="InterPro" id="IPR003711">
    <property type="entry name" value="CarD-like/TRCF_RID"/>
</dbReference>
<evidence type="ECO:0000313" key="18">
    <source>
        <dbReference type="EMBL" id="MBS9341345.1"/>
    </source>
</evidence>
<keyword evidence="4 15" id="KW-0227">DNA damage</keyword>
<dbReference type="Pfam" id="PF00271">
    <property type="entry name" value="Helicase_C"/>
    <property type="match status" value="1"/>
</dbReference>
<evidence type="ECO:0000256" key="7">
    <source>
        <dbReference type="ARBA" id="ARBA00022806"/>
    </source>
</evidence>
<dbReference type="Gene3D" id="3.30.2060.10">
    <property type="entry name" value="Penicillin-binding protein 1b domain"/>
    <property type="match status" value="1"/>
</dbReference>
<dbReference type="InterPro" id="IPR027417">
    <property type="entry name" value="P-loop_NTPase"/>
</dbReference>
<dbReference type="SMART" id="SM00982">
    <property type="entry name" value="TRCF"/>
    <property type="match status" value="1"/>
</dbReference>
<dbReference type="InterPro" id="IPR011545">
    <property type="entry name" value="DEAD/DEAH_box_helicase_dom"/>
</dbReference>
<dbReference type="GO" id="GO:0005524">
    <property type="term" value="F:ATP binding"/>
    <property type="evidence" value="ECO:0007669"/>
    <property type="project" value="UniProtKB-UniRule"/>
</dbReference>
<evidence type="ECO:0000256" key="13">
    <source>
        <dbReference type="ARBA" id="ARBA00061399"/>
    </source>
</evidence>
<dbReference type="InterPro" id="IPR037235">
    <property type="entry name" value="TRCF-like_C_D7"/>
</dbReference>
<organism evidence="18 19">
    <name type="scientific">Neisseria elongata subsp. nitroreducens</name>
    <dbReference type="NCBI Taxonomy" id="90367"/>
    <lineage>
        <taxon>Bacteria</taxon>
        <taxon>Pseudomonadati</taxon>
        <taxon>Pseudomonadota</taxon>
        <taxon>Betaproteobacteria</taxon>
        <taxon>Neisseriales</taxon>
        <taxon>Neisseriaceae</taxon>
        <taxon>Neisseria</taxon>
    </lineage>
</organism>
<dbReference type="Proteomes" id="UP000708805">
    <property type="component" value="Unassembled WGS sequence"/>
</dbReference>
<dbReference type="NCBIfam" id="TIGR01443">
    <property type="entry name" value="intein_Cterm"/>
    <property type="match status" value="1"/>
</dbReference>
<sequence length="1404" mass="157144">MTYPIPKPREKSRWLNLSQGSLPLALARYLPHKRLKVVLTQDAEQALRLQTAWRFFRPHDTAVFLPDWETLPYERFSPHQDLVSERLSALWQIKSGAADVLFVPVATAMQKLPPVPFLAGRTFWLKTGQTLDIGRLKTDLVDAGYNHVSHVVAAGEFAVRGGIVDLFPMGSEMPYRIDLFDDEIDSIKTFDTDTQRTISPVSEIRLLPAHEFPTDSEAQKIFRSRFREEVDGNPNDAAVYKAVSNGHFGAGVEYYLPLFFENELETLFDYIGEDALFVSLGDVHAEANRFWSDVKSRYAMAQGDETYPPLLPQHLYLSADVFAGRLKNYGQVLPDVSGKEHTLPDLAVNRQSDEPLQALKDFQTTFDGRILLCAESLGRRETMLGFLQQNGLKAKPVSDWQAFLNDDAPLCITVTSLTHGFQLPLDAAECLPNSHACFVAGTLVHTDKGLVPIDQIKVGDMVLSRNENNPDGENTYKRVLSTFKSTEKQRIIYQSFITRHGTGYLFCTEEHPFWADRLIEHKIDENGVETLVREPEGWTPALGLEGTECHSLRTFDNDVAYVNTFEDSSKLLGAICPDPDCQIVRVYNPSDAMGIVDFRRNKPLILKGGGIKFNSITSAMTGCLLPTEDVHKYPDTDNHPDIQAIVPLLKYGECDHEYCDYVYNIEVEDYHTYFVGHTGIWVHNCAPSATERAVNAIAVITESDLYQYVARSRVHNRRKKHAAVSDGLLRDLAEINIGDPVVHEEHGIGQYMGLVTMDLGGETNEMMLLEYAGEAQLYVPVSQLHLISRYSGQAHENVALHKLGSGAWNKAKRKAAEKARDTAAELLNLYAQRAAQSGHKFEINELDYQAFADGFGYEETEDQAAAIAAVIKDLTQAKPMDRLVCGDVGFGKTEVALRAAFVAVMGGKQVAVLAPTTLLVEQHAQNFADRFADFPVKVASLSRFNNSKATKAALEGMADGTVDIVIGTHKLVQDDIKFKNLGLVIIDEEHRFGVRQKEQLKRLRANVDILTMTATPIPRTLSMALEGLRDFSLITTAPSRRLAVKTFVKPFSEGSVREAVLRELKRGGQVFFLHNEVDTIENMRERLETLLPEARIGVAHGQLRERELEQVMRDFLQQRFNVLLCSTIIETGIDIPNANTIIINRADKFGLAQLHQLRGRVGRSHHQAYAYLLTPEYITKDAEKRLDAIAAADELGAGFTLAMQDLEIRGAGEILGEGQSGEMMQVGFTLYTEMLKQAVRDLKKGRQPDLDAPLGITTEIKLHSPALLPESYCPDIHERLVLYKRLAVCETVQQINAIHEELVDRFGLPEQPVKTLIESHHLRLAAKELGIDAIDATSEAVTVTFGKNNNVDPTEIILLIQNDKKYRLAGADKLRFTAEMEYIEVRINTVKNVLKTLKERVMVK</sequence>
<dbReference type="Pfam" id="PF03461">
    <property type="entry name" value="TRCF"/>
    <property type="match status" value="1"/>
</dbReference>
<dbReference type="Gene3D" id="3.90.1150.50">
    <property type="entry name" value="Transcription-repair-coupling factor, D7 domain"/>
    <property type="match status" value="1"/>
</dbReference>
<comment type="caution">
    <text evidence="18">The sequence shown here is derived from an EMBL/GenBank/DDBJ whole genome shotgun (WGS) entry which is preliminary data.</text>
</comment>
<dbReference type="Pfam" id="PF17757">
    <property type="entry name" value="UvrB_inter"/>
    <property type="match status" value="1"/>
</dbReference>
<dbReference type="InterPro" id="IPR001650">
    <property type="entry name" value="Helicase_C-like"/>
</dbReference>
<dbReference type="InterPro" id="IPR005118">
    <property type="entry name" value="TRCF_C"/>
</dbReference>
<keyword evidence="7" id="KW-0347">Helicase</keyword>
<evidence type="ECO:0000256" key="9">
    <source>
        <dbReference type="ARBA" id="ARBA00022881"/>
    </source>
</evidence>
<feature type="domain" description="Helicase ATP-binding" evidence="16">
    <location>
        <begin position="873"/>
        <end position="1034"/>
    </location>
</feature>
<keyword evidence="3 15" id="KW-0547">Nucleotide-binding</keyword>
<evidence type="ECO:0000256" key="12">
    <source>
        <dbReference type="ARBA" id="ARBA00061104"/>
    </source>
</evidence>
<evidence type="ECO:0000256" key="11">
    <source>
        <dbReference type="ARBA" id="ARBA00023204"/>
    </source>
</evidence>
<dbReference type="SMART" id="SM00490">
    <property type="entry name" value="HELICc"/>
    <property type="match status" value="1"/>
</dbReference>
<dbReference type="InterPro" id="IPR041471">
    <property type="entry name" value="UvrB_inter"/>
</dbReference>
<dbReference type="SUPFAM" id="SSF143517">
    <property type="entry name" value="TRCF domain-like"/>
    <property type="match status" value="1"/>
</dbReference>
<dbReference type="GO" id="GO:0009380">
    <property type="term" value="C:excinuclease repair complex"/>
    <property type="evidence" value="ECO:0007669"/>
    <property type="project" value="InterPro"/>
</dbReference>
<keyword evidence="9" id="KW-0267">Excision nuclease</keyword>
<dbReference type="Gene3D" id="3.40.50.11180">
    <property type="match status" value="1"/>
</dbReference>
<dbReference type="InterPro" id="IPR006141">
    <property type="entry name" value="Intein_N"/>
</dbReference>
<evidence type="ECO:0000256" key="14">
    <source>
        <dbReference type="ARBA" id="ARBA00070128"/>
    </source>
</evidence>
<dbReference type="GO" id="GO:0006355">
    <property type="term" value="P:regulation of DNA-templated transcription"/>
    <property type="evidence" value="ECO:0007669"/>
    <property type="project" value="UniProtKB-UniRule"/>
</dbReference>
<dbReference type="InterPro" id="IPR048635">
    <property type="entry name" value="MFD_D3"/>
</dbReference>
<dbReference type="NCBIfam" id="TIGR00580">
    <property type="entry name" value="mfd"/>
    <property type="match status" value="1"/>
</dbReference>
<dbReference type="CDD" id="cd00081">
    <property type="entry name" value="Hint"/>
    <property type="match status" value="1"/>
</dbReference>
<dbReference type="SUPFAM" id="SSF141259">
    <property type="entry name" value="CarD-like"/>
    <property type="match status" value="1"/>
</dbReference>
<keyword evidence="5" id="KW-0228">DNA excision</keyword>
<dbReference type="Pfam" id="PF02559">
    <property type="entry name" value="CarD_TRCF_RID"/>
    <property type="match status" value="1"/>
</dbReference>
<evidence type="ECO:0000256" key="1">
    <source>
        <dbReference type="ARBA" id="ARBA00004496"/>
    </source>
</evidence>
<dbReference type="HAMAP" id="MF_00969">
    <property type="entry name" value="TRCF"/>
    <property type="match status" value="1"/>
</dbReference>
<gene>
    <name evidence="15 18" type="primary">mfd</name>
    <name evidence="18" type="ORF">J8641_11155</name>
</gene>
<dbReference type="GO" id="GO:0004386">
    <property type="term" value="F:helicase activity"/>
    <property type="evidence" value="ECO:0007669"/>
    <property type="project" value="UniProtKB-KW"/>
</dbReference>
<dbReference type="PANTHER" id="PTHR24029:SF1">
    <property type="entry name" value="TRANSCRIPTION-REPAIR-COUPLING FACTOR"/>
    <property type="match status" value="1"/>
</dbReference>
<dbReference type="Pfam" id="PF21132">
    <property type="entry name" value="MFD_D3"/>
    <property type="match status" value="1"/>
</dbReference>
<dbReference type="InterPro" id="IPR004807">
    <property type="entry name" value="UvrB"/>
</dbReference>
<dbReference type="InterPro" id="IPR036844">
    <property type="entry name" value="Hint_dom_sf"/>
</dbReference>
<dbReference type="PROSITE" id="PS51194">
    <property type="entry name" value="HELICASE_CTER"/>
    <property type="match status" value="1"/>
</dbReference>
<keyword evidence="11 15" id="KW-0234">DNA repair</keyword>
<feature type="domain" description="Helicase C-terminal" evidence="17">
    <location>
        <begin position="1055"/>
        <end position="1207"/>
    </location>
</feature>
<evidence type="ECO:0000256" key="8">
    <source>
        <dbReference type="ARBA" id="ARBA00022840"/>
    </source>
</evidence>
<keyword evidence="2 15" id="KW-0963">Cytoplasm</keyword>
<dbReference type="EMBL" id="JAGJWT010000012">
    <property type="protein sequence ID" value="MBS9341345.1"/>
    <property type="molecule type" value="Genomic_DNA"/>
</dbReference>
<dbReference type="GO" id="GO:0016887">
    <property type="term" value="F:ATP hydrolysis activity"/>
    <property type="evidence" value="ECO:0007669"/>
    <property type="project" value="InterPro"/>
</dbReference>
<dbReference type="SUPFAM" id="SSF51294">
    <property type="entry name" value="Hedgehog/intein (Hint) domain"/>
    <property type="match status" value="1"/>
</dbReference>
<comment type="similarity">
    <text evidence="13 15">In the C-terminal section; belongs to the helicase family. RecG subfamily.</text>
</comment>
<evidence type="ECO:0000256" key="15">
    <source>
        <dbReference type="HAMAP-Rule" id="MF_00969"/>
    </source>
</evidence>
<dbReference type="SUPFAM" id="SSF52540">
    <property type="entry name" value="P-loop containing nucleoside triphosphate hydrolases"/>
    <property type="match status" value="4"/>
</dbReference>
<dbReference type="GO" id="GO:0000716">
    <property type="term" value="P:transcription-coupled nucleotide-excision repair, DNA damage recognition"/>
    <property type="evidence" value="ECO:0007669"/>
    <property type="project" value="UniProtKB-UniRule"/>
</dbReference>
<evidence type="ECO:0000256" key="2">
    <source>
        <dbReference type="ARBA" id="ARBA00022490"/>
    </source>
</evidence>
<dbReference type="PROSITE" id="PS50818">
    <property type="entry name" value="INTEIN_C_TER"/>
    <property type="match status" value="1"/>
</dbReference>
<evidence type="ECO:0000256" key="6">
    <source>
        <dbReference type="ARBA" id="ARBA00022801"/>
    </source>
</evidence>
<evidence type="ECO:0000256" key="4">
    <source>
        <dbReference type="ARBA" id="ARBA00022763"/>
    </source>
</evidence>
<keyword evidence="10 15" id="KW-0238">DNA-binding</keyword>
<keyword evidence="6 15" id="KW-0378">Hydrolase</keyword>
<dbReference type="PROSITE" id="PS50817">
    <property type="entry name" value="INTEIN_N_TER"/>
    <property type="match status" value="1"/>
</dbReference>
<comment type="similarity">
    <text evidence="12 15">In the N-terminal section; belongs to the UvrB family.</text>
</comment>
<comment type="function">
    <text evidence="15">Couples transcription and DNA repair by recognizing RNA polymerase (RNAP) stalled at DNA lesions. Mediates ATP-dependent release of RNAP and its truncated transcript from the DNA, and recruitment of nucleotide excision repair machinery to the damaged site.</text>
</comment>
<dbReference type="InterPro" id="IPR014001">
    <property type="entry name" value="Helicase_ATP-bd"/>
</dbReference>
<evidence type="ECO:0000256" key="10">
    <source>
        <dbReference type="ARBA" id="ARBA00023125"/>
    </source>
</evidence>
<dbReference type="GO" id="GO:0016539">
    <property type="term" value="P:intein-mediated protein splicing"/>
    <property type="evidence" value="ECO:0007669"/>
    <property type="project" value="InterPro"/>
</dbReference>
<dbReference type="SMART" id="SM00487">
    <property type="entry name" value="DEXDc"/>
    <property type="match status" value="1"/>
</dbReference>
<dbReference type="Pfam" id="PF00270">
    <property type="entry name" value="DEAD"/>
    <property type="match status" value="1"/>
</dbReference>
<reference evidence="18" key="1">
    <citation type="submission" date="2021-04" db="EMBL/GenBank/DDBJ databases">
        <title>Genomic characterization of endocarditis-associated Neisseria elongata subsp. nitroreducens.</title>
        <authorList>
            <person name="Schorner M."/>
            <person name="Passarelli-Araujo H."/>
            <person name="Scheffer M."/>
            <person name="Barazzetti F."/>
            <person name="Martins J."/>
            <person name="Machado H."/>
            <person name="Palmeiro J."/>
            <person name="Bazzo M."/>
        </authorList>
    </citation>
    <scope>NUCLEOTIDE SEQUENCE</scope>
    <source>
        <strain evidence="18">Nel_M001</strain>
    </source>
</reference>
<evidence type="ECO:0000256" key="3">
    <source>
        <dbReference type="ARBA" id="ARBA00022741"/>
    </source>
</evidence>
<accession>A0A9X0ZXL0</accession>
<evidence type="ECO:0000313" key="19">
    <source>
        <dbReference type="Proteomes" id="UP000708805"/>
    </source>
</evidence>
<evidence type="ECO:0000259" key="16">
    <source>
        <dbReference type="PROSITE" id="PS51192"/>
    </source>
</evidence>
<dbReference type="Gene3D" id="3.40.50.300">
    <property type="entry name" value="P-loop containing nucleotide triphosphate hydrolases"/>
    <property type="match status" value="2"/>
</dbReference>
<dbReference type="EC" id="3.6.4.-" evidence="15"/>
<dbReference type="Gene3D" id="2.170.16.10">
    <property type="entry name" value="Hedgehog/Intein (Hint) domain"/>
    <property type="match status" value="1"/>
</dbReference>
<dbReference type="RefSeq" id="WP_214038351.1">
    <property type="nucleotide sequence ID" value="NZ_JAGJWT010000012.1"/>
</dbReference>
<dbReference type="InterPro" id="IPR030934">
    <property type="entry name" value="Intein_C"/>
</dbReference>
<dbReference type="Gene3D" id="3.40.50.11140">
    <property type="match status" value="1"/>
</dbReference>
<name>A0A9X0ZXL0_NEIEL</name>
<dbReference type="GO" id="GO:0005737">
    <property type="term" value="C:cytoplasm"/>
    <property type="evidence" value="ECO:0007669"/>
    <property type="project" value="UniProtKB-SubCell"/>
</dbReference>
<keyword evidence="8 15" id="KW-0067">ATP-binding</keyword>
<comment type="subcellular location">
    <subcellularLocation>
        <location evidence="1 15">Cytoplasm</location>
    </subcellularLocation>
</comment>
<dbReference type="GO" id="GO:0003684">
    <property type="term" value="F:damaged DNA binding"/>
    <property type="evidence" value="ECO:0007669"/>
    <property type="project" value="InterPro"/>
</dbReference>
<dbReference type="SMART" id="SM01058">
    <property type="entry name" value="CarD_TRCF"/>
    <property type="match status" value="1"/>
</dbReference>
<dbReference type="FunFam" id="3.40.50.300:FF:000546">
    <property type="entry name" value="Transcription-repair-coupling factor"/>
    <property type="match status" value="1"/>
</dbReference>
<dbReference type="Gene3D" id="2.40.10.170">
    <property type="match status" value="1"/>
</dbReference>
<protein>
    <recommendedName>
        <fullName evidence="14 15">Transcription-repair-coupling factor</fullName>
        <shortName evidence="15">TRCF</shortName>
        <ecNumber evidence="15">3.6.4.-</ecNumber>
    </recommendedName>
</protein>
<dbReference type="PROSITE" id="PS51192">
    <property type="entry name" value="HELICASE_ATP_BIND_1"/>
    <property type="match status" value="1"/>
</dbReference>
<evidence type="ECO:0000256" key="5">
    <source>
        <dbReference type="ARBA" id="ARBA00022769"/>
    </source>
</evidence>
<dbReference type="PANTHER" id="PTHR24029">
    <property type="entry name" value="UVRABC SYSTEM PROTEIN B"/>
    <property type="match status" value="1"/>
</dbReference>
<dbReference type="CDD" id="cd17991">
    <property type="entry name" value="DEXHc_TRCF"/>
    <property type="match status" value="1"/>
</dbReference>
<dbReference type="InterPro" id="IPR036101">
    <property type="entry name" value="CarD-like/TRCF_RID_sf"/>
</dbReference>
<dbReference type="FunFam" id="3.40.50.300:FF:000300">
    <property type="entry name" value="Transcription-repair-coupling factor"/>
    <property type="match status" value="1"/>
</dbReference>